<evidence type="ECO:0000259" key="3">
    <source>
        <dbReference type="Pfam" id="PF05193"/>
    </source>
</evidence>
<dbReference type="InterPro" id="IPR050361">
    <property type="entry name" value="MPP/UQCRC_Complex"/>
</dbReference>
<dbReference type="Pfam" id="PF05193">
    <property type="entry name" value="Peptidase_M16_C"/>
    <property type="match status" value="1"/>
</dbReference>
<dbReference type="EMBL" id="SMGO01000002">
    <property type="protein sequence ID" value="TCK83020.1"/>
    <property type="molecule type" value="Genomic_DNA"/>
</dbReference>
<reference evidence="4 5" key="1">
    <citation type="submission" date="2019-03" db="EMBL/GenBank/DDBJ databases">
        <title>Genomic Encyclopedia of Archaeal and Bacterial Type Strains, Phase II (KMG-II): from individual species to whole genera.</title>
        <authorList>
            <person name="Goeker M."/>
        </authorList>
    </citation>
    <scope>NUCLEOTIDE SEQUENCE [LARGE SCALE GENOMIC DNA]</scope>
    <source>
        <strain evidence="4 5">DSM 22554</strain>
    </source>
</reference>
<dbReference type="PANTHER" id="PTHR11851:SF49">
    <property type="entry name" value="MITOCHONDRIAL-PROCESSING PEPTIDASE SUBUNIT ALPHA"/>
    <property type="match status" value="1"/>
</dbReference>
<evidence type="ECO:0000259" key="2">
    <source>
        <dbReference type="Pfam" id="PF00675"/>
    </source>
</evidence>
<proteinExistence type="inferred from homology"/>
<feature type="domain" description="Peptidase M16 N-terminal" evidence="2">
    <location>
        <begin position="23"/>
        <end position="158"/>
    </location>
</feature>
<dbReference type="OrthoDB" id="9811314at2"/>
<comment type="similarity">
    <text evidence="1">Belongs to the peptidase M16 family.</text>
</comment>
<protein>
    <submittedName>
        <fullName evidence="4">Putative Zn-dependent peptidase</fullName>
    </submittedName>
</protein>
<sequence length="413" mass="47256">MDYHLFTLTNGLRVVFKPEALPIAHACIVINAGTRDESPEQYGIAHFTEHLIFKKTSKRSTNQILNRLELVGADLNAYTTKEYTCIHASFLNEHLNRTLDLFEDIVFHSTFPENEIEKEKGIILDEIASYQDSPEDAIADDFEDLIYTDHELGHNILGEEKSLVGLSKKDFENFAKDYYQPENMVIGITGNYSFNKIKKIVEKYYGELPNHTHKQKRTSPLVSPPKKLILDRPINQVHYMLGCTGYSMHDPKKTGLMVLNNMLGGIGMSSRLNLEIREKHGIAYTIESNYTTYSDTGIFSVYFGTETDKMQRAYKLVLKEFKKLRDKKLSAIQLKQSKNKFIGQIALGEENRIALIIAMAKNIIDYGDVETLPKIYERINKVTAEEIWDISNEILDPNNLNSLVFQPDLDEIS</sequence>
<keyword evidence="5" id="KW-1185">Reference proteome</keyword>
<dbReference type="RefSeq" id="WP_132223479.1">
    <property type="nucleotide sequence ID" value="NZ_SMGO01000002.1"/>
</dbReference>
<comment type="caution">
    <text evidence="4">The sequence shown here is derived from an EMBL/GenBank/DDBJ whole genome shotgun (WGS) entry which is preliminary data.</text>
</comment>
<evidence type="ECO:0000313" key="5">
    <source>
        <dbReference type="Proteomes" id="UP000294616"/>
    </source>
</evidence>
<accession>A0A4R1LWV6</accession>
<dbReference type="AlphaFoldDB" id="A0A4R1LWV6"/>
<dbReference type="SUPFAM" id="SSF63411">
    <property type="entry name" value="LuxS/MPP-like metallohydrolase"/>
    <property type="match status" value="2"/>
</dbReference>
<dbReference type="InterPro" id="IPR007863">
    <property type="entry name" value="Peptidase_M16_C"/>
</dbReference>
<gene>
    <name evidence="4" type="ORF">C8N28_1607</name>
</gene>
<dbReference type="PANTHER" id="PTHR11851">
    <property type="entry name" value="METALLOPROTEASE"/>
    <property type="match status" value="1"/>
</dbReference>
<evidence type="ECO:0000256" key="1">
    <source>
        <dbReference type="ARBA" id="ARBA00007261"/>
    </source>
</evidence>
<dbReference type="Proteomes" id="UP000294616">
    <property type="component" value="Unassembled WGS sequence"/>
</dbReference>
<name>A0A4R1LWV6_9SPHI</name>
<evidence type="ECO:0000313" key="4">
    <source>
        <dbReference type="EMBL" id="TCK83020.1"/>
    </source>
</evidence>
<feature type="domain" description="Peptidase M16 C-terminal" evidence="3">
    <location>
        <begin position="166"/>
        <end position="340"/>
    </location>
</feature>
<dbReference type="InterPro" id="IPR011765">
    <property type="entry name" value="Pept_M16_N"/>
</dbReference>
<dbReference type="Gene3D" id="3.30.830.10">
    <property type="entry name" value="Metalloenzyme, LuxS/M16 peptidase-like"/>
    <property type="match status" value="2"/>
</dbReference>
<dbReference type="InterPro" id="IPR011249">
    <property type="entry name" value="Metalloenz_LuxS/M16"/>
</dbReference>
<dbReference type="Pfam" id="PF00675">
    <property type="entry name" value="Peptidase_M16"/>
    <property type="match status" value="1"/>
</dbReference>
<organism evidence="4 5">
    <name type="scientific">Albibacterium bauzanense</name>
    <dbReference type="NCBI Taxonomy" id="653929"/>
    <lineage>
        <taxon>Bacteria</taxon>
        <taxon>Pseudomonadati</taxon>
        <taxon>Bacteroidota</taxon>
        <taxon>Sphingobacteriia</taxon>
        <taxon>Sphingobacteriales</taxon>
        <taxon>Sphingobacteriaceae</taxon>
        <taxon>Albibacterium</taxon>
    </lineage>
</organism>
<dbReference type="GO" id="GO:0046872">
    <property type="term" value="F:metal ion binding"/>
    <property type="evidence" value="ECO:0007669"/>
    <property type="project" value="InterPro"/>
</dbReference>